<dbReference type="Pfam" id="PF00345">
    <property type="entry name" value="PapD_N"/>
    <property type="match status" value="1"/>
</dbReference>
<proteinExistence type="predicted"/>
<name>A0ABQ6Z740_9GAMM</name>
<dbReference type="EMBL" id="PDWN01000007">
    <property type="protein sequence ID" value="KAF1694677.1"/>
    <property type="molecule type" value="Genomic_DNA"/>
</dbReference>
<feature type="domain" description="Pili assembly chaperone N-terminal" evidence="2">
    <location>
        <begin position="28"/>
        <end position="150"/>
    </location>
</feature>
<evidence type="ECO:0000313" key="4">
    <source>
        <dbReference type="Proteomes" id="UP000788419"/>
    </source>
</evidence>
<dbReference type="InterPro" id="IPR013783">
    <property type="entry name" value="Ig-like_fold"/>
</dbReference>
<accession>A0ABQ6Z740</accession>
<evidence type="ECO:0000259" key="2">
    <source>
        <dbReference type="Pfam" id="PF00345"/>
    </source>
</evidence>
<sequence>MPRAKATSLALALAAWLGAAIPAHTGDLRLEPVSLVMHPSEDSTSLWLSNTGRQPLQAQVRLFSWTQDGGGEVLAPTRDLAVSPPLMEVPPLGRQRVRLVRLGSGSPATETAYRLVVDELPSTVAASAAGAGSEASLLRYSIPVFVQPSAPAAASRLSARIEEDASGRRLLRLDNSGGRHARIAGLAFVGTGGRRHVLAPNLAGYVLAGRYKLWPLPEEAGQPPYGRFEADVNGEPVVLVPEQVLISGR</sequence>
<organism evidence="3 4">
    <name type="scientific">Pseudoxanthomonas daejeonensis</name>
    <dbReference type="NCBI Taxonomy" id="266062"/>
    <lineage>
        <taxon>Bacteria</taxon>
        <taxon>Pseudomonadati</taxon>
        <taxon>Pseudomonadota</taxon>
        <taxon>Gammaproteobacteria</taxon>
        <taxon>Lysobacterales</taxon>
        <taxon>Lysobacteraceae</taxon>
        <taxon>Pseudoxanthomonas</taxon>
    </lineage>
</organism>
<dbReference type="Proteomes" id="UP000788419">
    <property type="component" value="Unassembled WGS sequence"/>
</dbReference>
<evidence type="ECO:0000256" key="1">
    <source>
        <dbReference type="SAM" id="SignalP"/>
    </source>
</evidence>
<gene>
    <name evidence="3" type="ORF">CSC65_08235</name>
</gene>
<dbReference type="SUPFAM" id="SSF49354">
    <property type="entry name" value="PapD-like"/>
    <property type="match status" value="1"/>
</dbReference>
<protein>
    <submittedName>
        <fullName evidence="3">Pili assembly chaperone</fullName>
    </submittedName>
</protein>
<evidence type="ECO:0000313" key="3">
    <source>
        <dbReference type="EMBL" id="KAF1694677.1"/>
    </source>
</evidence>
<keyword evidence="1" id="KW-0732">Signal</keyword>
<dbReference type="RefSeq" id="WP_162410110.1">
    <property type="nucleotide sequence ID" value="NZ_PDWN01000007.1"/>
</dbReference>
<dbReference type="InterPro" id="IPR050643">
    <property type="entry name" value="Periplasmic_pilus_chap"/>
</dbReference>
<dbReference type="PANTHER" id="PTHR30251">
    <property type="entry name" value="PILUS ASSEMBLY CHAPERONE"/>
    <property type="match status" value="1"/>
</dbReference>
<dbReference type="InterPro" id="IPR008962">
    <property type="entry name" value="PapD-like_sf"/>
</dbReference>
<keyword evidence="4" id="KW-1185">Reference proteome</keyword>
<dbReference type="Gene3D" id="2.60.40.10">
    <property type="entry name" value="Immunoglobulins"/>
    <property type="match status" value="1"/>
</dbReference>
<dbReference type="InterPro" id="IPR016147">
    <property type="entry name" value="Pili_assmbl_chaperone_N"/>
</dbReference>
<reference evidence="3 4" key="1">
    <citation type="submission" date="2017-10" db="EMBL/GenBank/DDBJ databases">
        <title>Whole genome sequencing of members of genus Pseudoxanthomonas.</title>
        <authorList>
            <person name="Kumar S."/>
            <person name="Bansal K."/>
            <person name="Kaur A."/>
            <person name="Patil P."/>
            <person name="Sharma S."/>
            <person name="Patil P.B."/>
        </authorList>
    </citation>
    <scope>NUCLEOTIDE SEQUENCE [LARGE SCALE GENOMIC DNA]</scope>
    <source>
        <strain evidence="3 4">DSM 17801</strain>
    </source>
</reference>
<dbReference type="PANTHER" id="PTHR30251:SF4">
    <property type="entry name" value="SLR1668 PROTEIN"/>
    <property type="match status" value="1"/>
</dbReference>
<comment type="caution">
    <text evidence="3">The sequence shown here is derived from an EMBL/GenBank/DDBJ whole genome shotgun (WGS) entry which is preliminary data.</text>
</comment>
<feature type="signal peptide" evidence="1">
    <location>
        <begin position="1"/>
        <end position="25"/>
    </location>
</feature>
<feature type="chain" id="PRO_5045869163" evidence="1">
    <location>
        <begin position="26"/>
        <end position="249"/>
    </location>
</feature>